<evidence type="ECO:0008006" key="3">
    <source>
        <dbReference type="Google" id="ProtNLM"/>
    </source>
</evidence>
<dbReference type="OrthoDB" id="1148709at2"/>
<comment type="caution">
    <text evidence="1">The sequence shown here is derived from an EMBL/GenBank/DDBJ whole genome shotgun (WGS) entry which is preliminary data.</text>
</comment>
<dbReference type="HOGENOM" id="CLU_114524_0_0_10"/>
<proteinExistence type="predicted"/>
<evidence type="ECO:0000313" key="1">
    <source>
        <dbReference type="EMBL" id="ETD29204.1"/>
    </source>
</evidence>
<sequence>MCQFIETMCVEQGRIINLGYHLARVMRTRKHFWNVQTPIPVNKLLAIAATQTEKTKLRFEYDGDNIYNLSCTPYNIRKVETLRLVADDDIEYTYKNIDRNVLNLLKAQAGRADEIIIVKRNHITDTSYTNIAFFDGTQWITPSTPLLNGTRRAQLLDAGRLMEREVCATDLSSFQSISLINAMMDLNELVLPISSIENLPYQQCLPHSIIV</sequence>
<dbReference type="Pfam" id="PF01063">
    <property type="entry name" value="Aminotran_4"/>
    <property type="match status" value="1"/>
</dbReference>
<protein>
    <recommendedName>
        <fullName evidence="3">Chorismate-utilising enzyme C-terminal domain-containing protein</fullName>
    </recommendedName>
</protein>
<dbReference type="InterPro" id="IPR001544">
    <property type="entry name" value="Aminotrans_IV"/>
</dbReference>
<reference evidence="1 2" key="1">
    <citation type="submission" date="2013-10" db="EMBL/GenBank/DDBJ databases">
        <title>The Genome Sequence of Prevotella nigrescens CC14M.</title>
        <authorList>
            <consortium name="The Broad Institute Genomics Platform"/>
            <person name="Earl A."/>
            <person name="Allen-Vercoe E."/>
            <person name="Daigneault M."/>
            <person name="Young S.K."/>
            <person name="Zeng Q."/>
            <person name="Gargeya S."/>
            <person name="Fitzgerald M."/>
            <person name="Abouelleil A."/>
            <person name="Alvarado L."/>
            <person name="Chapman S.B."/>
            <person name="Gainer-Dewar J."/>
            <person name="Goldberg J."/>
            <person name="Griggs A."/>
            <person name="Gujja S."/>
            <person name="Hansen M."/>
            <person name="Howarth C."/>
            <person name="Imamovic A."/>
            <person name="Ireland A."/>
            <person name="Larimer J."/>
            <person name="McCowan C."/>
            <person name="Murphy C."/>
            <person name="Pearson M."/>
            <person name="Poon T.W."/>
            <person name="Priest M."/>
            <person name="Roberts A."/>
            <person name="Saif S."/>
            <person name="Shea T."/>
            <person name="Sykes S."/>
            <person name="Wortman J."/>
            <person name="Nusbaum C."/>
            <person name="Birren B."/>
        </authorList>
    </citation>
    <scope>NUCLEOTIDE SEQUENCE [LARGE SCALE GENOMIC DNA]</scope>
    <source>
        <strain evidence="1 2">CC14M</strain>
    </source>
</reference>
<gene>
    <name evidence="1" type="ORF">HMPREF1173_00757</name>
</gene>
<evidence type="ECO:0000313" key="2">
    <source>
        <dbReference type="Proteomes" id="UP000018727"/>
    </source>
</evidence>
<dbReference type="PATRIC" id="fig|1073366.3.peg.785"/>
<keyword evidence="2" id="KW-1185">Reference proteome</keyword>
<dbReference type="EMBL" id="AZJH01000010">
    <property type="protein sequence ID" value="ETD29204.1"/>
    <property type="molecule type" value="Genomic_DNA"/>
</dbReference>
<accession>V8CPC4</accession>
<dbReference type="RefSeq" id="WP_023925253.1">
    <property type="nucleotide sequence ID" value="NZ_KI669448.1"/>
</dbReference>
<organism evidence="1 2">
    <name type="scientific">Prevotella nigrescens CC14M</name>
    <dbReference type="NCBI Taxonomy" id="1073366"/>
    <lineage>
        <taxon>Bacteria</taxon>
        <taxon>Pseudomonadati</taxon>
        <taxon>Bacteroidota</taxon>
        <taxon>Bacteroidia</taxon>
        <taxon>Bacteroidales</taxon>
        <taxon>Prevotellaceae</taxon>
        <taxon>Prevotella</taxon>
    </lineage>
</organism>
<dbReference type="InterPro" id="IPR036038">
    <property type="entry name" value="Aminotransferase-like"/>
</dbReference>
<dbReference type="SUPFAM" id="SSF56752">
    <property type="entry name" value="D-aminoacid aminotransferase-like PLP-dependent enzymes"/>
    <property type="match status" value="1"/>
</dbReference>
<dbReference type="Gene3D" id="3.30.470.10">
    <property type="match status" value="1"/>
</dbReference>
<dbReference type="Proteomes" id="UP000018727">
    <property type="component" value="Unassembled WGS sequence"/>
</dbReference>
<dbReference type="Gene3D" id="3.20.10.10">
    <property type="entry name" value="D-amino Acid Aminotransferase, subunit A, domain 2"/>
    <property type="match status" value="1"/>
</dbReference>
<dbReference type="InterPro" id="IPR043131">
    <property type="entry name" value="BCAT-like_N"/>
</dbReference>
<dbReference type="InterPro" id="IPR043132">
    <property type="entry name" value="BCAT-like_C"/>
</dbReference>
<dbReference type="AlphaFoldDB" id="V8CPC4"/>
<name>V8CPC4_9BACT</name>
<dbReference type="GO" id="GO:0003824">
    <property type="term" value="F:catalytic activity"/>
    <property type="evidence" value="ECO:0007669"/>
    <property type="project" value="InterPro"/>
</dbReference>